<dbReference type="AlphaFoldDB" id="A0A7W8E3B3"/>
<dbReference type="EMBL" id="JACHIP010000003">
    <property type="protein sequence ID" value="MBB5057407.1"/>
    <property type="molecule type" value="Genomic_DNA"/>
</dbReference>
<organism evidence="1 2">
    <name type="scientific">Granulicella aggregans</name>
    <dbReference type="NCBI Taxonomy" id="474949"/>
    <lineage>
        <taxon>Bacteria</taxon>
        <taxon>Pseudomonadati</taxon>
        <taxon>Acidobacteriota</taxon>
        <taxon>Terriglobia</taxon>
        <taxon>Terriglobales</taxon>
        <taxon>Acidobacteriaceae</taxon>
        <taxon>Granulicella</taxon>
    </lineage>
</organism>
<reference evidence="1 2" key="1">
    <citation type="submission" date="2020-08" db="EMBL/GenBank/DDBJ databases">
        <title>Genomic Encyclopedia of Type Strains, Phase IV (KMG-V): Genome sequencing to study the core and pangenomes of soil and plant-associated prokaryotes.</title>
        <authorList>
            <person name="Whitman W."/>
        </authorList>
    </citation>
    <scope>NUCLEOTIDE SEQUENCE [LARGE SCALE GENOMIC DNA]</scope>
    <source>
        <strain evidence="1 2">M8UP14</strain>
    </source>
</reference>
<sequence length="58" mass="6400">MKTSPTELLKAGDVIAWNEWRRTTKTKPDLTNLALRGVNLDGVEPKQSTVSSQALCTE</sequence>
<evidence type="ECO:0000313" key="1">
    <source>
        <dbReference type="EMBL" id="MBB5057407.1"/>
    </source>
</evidence>
<evidence type="ECO:0000313" key="2">
    <source>
        <dbReference type="Proteomes" id="UP000540989"/>
    </source>
</evidence>
<proteinExistence type="predicted"/>
<comment type="caution">
    <text evidence="1">The sequence shown here is derived from an EMBL/GenBank/DDBJ whole genome shotgun (WGS) entry which is preliminary data.</text>
</comment>
<accession>A0A7W8E3B3</accession>
<gene>
    <name evidence="1" type="ORF">HDF16_002113</name>
</gene>
<dbReference type="Proteomes" id="UP000540989">
    <property type="component" value="Unassembled WGS sequence"/>
</dbReference>
<name>A0A7W8E3B3_9BACT</name>
<protein>
    <submittedName>
        <fullName evidence="1">Uncharacterized protein</fullName>
    </submittedName>
</protein>
<keyword evidence="2" id="KW-1185">Reference proteome</keyword>